<comment type="function">
    <text evidence="6">Poorly processive, error-prone DNA polymerase involved in untargeted mutagenesis. Copies undamaged DNA at stalled replication forks, which arise in vivo from mismatched or misaligned primer ends. These misaligned primers can be extended by PolIV. Exhibits no 3'-5' exonuclease (proofreading) activity. May be involved in translesional synthesis, in conjunction with the beta clamp from PolIII.</text>
</comment>
<dbReference type="HAMAP" id="MF_01113">
    <property type="entry name" value="DNApol_IV"/>
    <property type="match status" value="1"/>
</dbReference>
<keyword evidence="6" id="KW-0808">Transferase</keyword>
<keyword evidence="6" id="KW-0479">Metal-binding</keyword>
<dbReference type="Gene3D" id="3.30.1490.100">
    <property type="entry name" value="DNA polymerase, Y-family, little finger domain"/>
    <property type="match status" value="1"/>
</dbReference>
<dbReference type="Pfam" id="PF11798">
    <property type="entry name" value="IMS_HHH"/>
    <property type="match status" value="1"/>
</dbReference>
<evidence type="ECO:0000313" key="8">
    <source>
        <dbReference type="EMBL" id="MSS39619.1"/>
    </source>
</evidence>
<dbReference type="GO" id="GO:0006281">
    <property type="term" value="P:DNA repair"/>
    <property type="evidence" value="ECO:0007669"/>
    <property type="project" value="UniProtKB-UniRule"/>
</dbReference>
<keyword evidence="6" id="KW-0963">Cytoplasm</keyword>
<feature type="binding site" evidence="6">
    <location>
        <position position="10"/>
    </location>
    <ligand>
        <name>Mg(2+)</name>
        <dbReference type="ChEBI" id="CHEBI:18420"/>
    </ligand>
</feature>
<sequence length="422" mass="48073">MEEKTVYHIDVNSAYLSWEAVYRLKFLGARTDLRRIPSAIGGDISQRHGIILAKSIPAKRYKVHTGEPVPQARQKCPDLLIAPPNYGLYERCSRAFVNILKEYSPDVEQYSIDEVYMDMTQTIHLYGDPVQTAFDIKDRIKKELGFTVNVGISTNKVLAKMASEFRKPDRVHTLYPPEIPRKMWPLPVEELFFVGKASAGKLRKLGIETIGELAEADPELLRRHLKSHGEVIWNFANGRDFSVVQPVEAPNKGYGNSTTISFDVKDAATAKIVLLGLAETLGMRIRKDKAEIQVVSLDICDWEFNRLSHQRVLENPTDITKEIYQAAARLLDEAWNKMPIRKLGIHTGKAGEAGWSRQMSLFDSGDYLKEKRWDRTIDHIRYRHGMDAIKRAVFLGQPRIDHLSGGISREKRSVDYAKIKID</sequence>
<dbReference type="EC" id="2.7.7.7" evidence="6"/>
<dbReference type="PROSITE" id="PS50173">
    <property type="entry name" value="UMUC"/>
    <property type="match status" value="1"/>
</dbReference>
<feature type="binding site" evidence="6">
    <location>
        <position position="113"/>
    </location>
    <ligand>
        <name>Mg(2+)</name>
        <dbReference type="ChEBI" id="CHEBI:18420"/>
    </ligand>
</feature>
<dbReference type="GO" id="GO:0005829">
    <property type="term" value="C:cytosol"/>
    <property type="evidence" value="ECO:0007669"/>
    <property type="project" value="TreeGrafter"/>
</dbReference>
<comment type="subunit">
    <text evidence="6">Monomer.</text>
</comment>
<dbReference type="InterPro" id="IPR043502">
    <property type="entry name" value="DNA/RNA_pol_sf"/>
</dbReference>
<dbReference type="PANTHER" id="PTHR11076">
    <property type="entry name" value="DNA REPAIR POLYMERASE UMUC / TRANSFERASE FAMILY MEMBER"/>
    <property type="match status" value="1"/>
</dbReference>
<dbReference type="Proteomes" id="UP000462363">
    <property type="component" value="Unassembled WGS sequence"/>
</dbReference>
<keyword evidence="4 6" id="KW-0227">DNA damage</keyword>
<evidence type="ECO:0000256" key="3">
    <source>
        <dbReference type="ARBA" id="ARBA00022695"/>
    </source>
</evidence>
<dbReference type="Gene3D" id="3.30.70.270">
    <property type="match status" value="1"/>
</dbReference>
<dbReference type="GO" id="GO:0006261">
    <property type="term" value="P:DNA-templated DNA replication"/>
    <property type="evidence" value="ECO:0007669"/>
    <property type="project" value="UniProtKB-UniRule"/>
</dbReference>
<dbReference type="RefSeq" id="WP_154322253.1">
    <property type="nucleotide sequence ID" value="NZ_CP045695.1"/>
</dbReference>
<reference evidence="8 9" key="1">
    <citation type="submission" date="2019-08" db="EMBL/GenBank/DDBJ databases">
        <title>In-depth cultivation of the pig gut microbiome towards novel bacterial diversity and tailored functional studies.</title>
        <authorList>
            <person name="Wylensek D."/>
            <person name="Hitch T.C.A."/>
            <person name="Clavel T."/>
        </authorList>
    </citation>
    <scope>NUCLEOTIDE SEQUENCE [LARGE SCALE GENOMIC DNA]</scope>
    <source>
        <strain evidence="8 9">BL-389-WT-3D</strain>
    </source>
</reference>
<dbReference type="InterPro" id="IPR017961">
    <property type="entry name" value="DNA_pol_Y-fam_little_finger"/>
</dbReference>
<dbReference type="GO" id="GO:0003684">
    <property type="term" value="F:damaged DNA binding"/>
    <property type="evidence" value="ECO:0007669"/>
    <property type="project" value="InterPro"/>
</dbReference>
<dbReference type="GO" id="GO:0003887">
    <property type="term" value="F:DNA-directed DNA polymerase activity"/>
    <property type="evidence" value="ECO:0007669"/>
    <property type="project" value="UniProtKB-UniRule"/>
</dbReference>
<dbReference type="Pfam" id="PF11799">
    <property type="entry name" value="IMS_C"/>
    <property type="match status" value="1"/>
</dbReference>
<dbReference type="CDD" id="cd03586">
    <property type="entry name" value="PolY_Pol_IV_kappa"/>
    <property type="match status" value="1"/>
</dbReference>
<comment type="subcellular location">
    <subcellularLocation>
        <location evidence="6">Cytoplasm</location>
    </subcellularLocation>
</comment>
<keyword evidence="2 6" id="KW-0515">Mutator protein</keyword>
<keyword evidence="6" id="KW-0238">DNA-binding</keyword>
<keyword evidence="6" id="KW-0460">Magnesium</keyword>
<dbReference type="GO" id="GO:0042276">
    <property type="term" value="P:error-prone translesion synthesis"/>
    <property type="evidence" value="ECO:0007669"/>
    <property type="project" value="TreeGrafter"/>
</dbReference>
<dbReference type="InterPro" id="IPR036775">
    <property type="entry name" value="DNA_pol_Y-fam_lit_finger_sf"/>
</dbReference>
<keyword evidence="5 6" id="KW-0239">DNA-directed DNA polymerase</keyword>
<organism evidence="8 9">
    <name type="scientific">Clostridium scindens (strain JCM 10418 / VPI 12708)</name>
    <dbReference type="NCBI Taxonomy" id="29347"/>
    <lineage>
        <taxon>Bacteria</taxon>
        <taxon>Bacillati</taxon>
        <taxon>Bacillota</taxon>
        <taxon>Clostridia</taxon>
        <taxon>Lachnospirales</taxon>
        <taxon>Lachnospiraceae</taxon>
    </lineage>
</organism>
<dbReference type="SUPFAM" id="SSF100879">
    <property type="entry name" value="Lesion bypass DNA polymerase (Y-family), little finger domain"/>
    <property type="match status" value="1"/>
</dbReference>
<dbReference type="Gene3D" id="3.40.1170.60">
    <property type="match status" value="1"/>
</dbReference>
<evidence type="ECO:0000256" key="2">
    <source>
        <dbReference type="ARBA" id="ARBA00022457"/>
    </source>
</evidence>
<dbReference type="GO" id="GO:0000287">
    <property type="term" value="F:magnesium ion binding"/>
    <property type="evidence" value="ECO:0007669"/>
    <property type="project" value="UniProtKB-UniRule"/>
</dbReference>
<dbReference type="InterPro" id="IPR022880">
    <property type="entry name" value="DNApol_IV"/>
</dbReference>
<keyword evidence="6" id="KW-0234">DNA repair</keyword>
<comment type="catalytic activity">
    <reaction evidence="6">
        <text>DNA(n) + a 2'-deoxyribonucleoside 5'-triphosphate = DNA(n+1) + diphosphate</text>
        <dbReference type="Rhea" id="RHEA:22508"/>
        <dbReference type="Rhea" id="RHEA-COMP:17339"/>
        <dbReference type="Rhea" id="RHEA-COMP:17340"/>
        <dbReference type="ChEBI" id="CHEBI:33019"/>
        <dbReference type="ChEBI" id="CHEBI:61560"/>
        <dbReference type="ChEBI" id="CHEBI:173112"/>
        <dbReference type="EC" id="2.7.7.7"/>
    </reaction>
</comment>
<dbReference type="InterPro" id="IPR043128">
    <property type="entry name" value="Rev_trsase/Diguanyl_cyclase"/>
</dbReference>
<keyword evidence="3 6" id="KW-0548">Nucleotidyltransferase</keyword>
<dbReference type="PANTHER" id="PTHR11076:SF35">
    <property type="entry name" value="DNA REPAIR PROTEIN HOMOLOG YOBH"/>
    <property type="match status" value="1"/>
</dbReference>
<comment type="similarity">
    <text evidence="1 6">Belongs to the DNA polymerase type-Y family.</text>
</comment>
<comment type="cofactor">
    <cofactor evidence="6">
        <name>Mg(2+)</name>
        <dbReference type="ChEBI" id="CHEBI:18420"/>
    </cofactor>
    <text evidence="6">Binds 2 magnesium ions per subunit.</text>
</comment>
<dbReference type="SUPFAM" id="SSF56672">
    <property type="entry name" value="DNA/RNA polymerases"/>
    <property type="match status" value="1"/>
</dbReference>
<evidence type="ECO:0000313" key="9">
    <source>
        <dbReference type="Proteomes" id="UP000462363"/>
    </source>
</evidence>
<proteinExistence type="inferred from homology"/>
<dbReference type="InterPro" id="IPR050116">
    <property type="entry name" value="DNA_polymerase-Y"/>
</dbReference>
<feature type="active site" evidence="6">
    <location>
        <position position="114"/>
    </location>
</feature>
<accession>A0A844FAY3</accession>
<dbReference type="Pfam" id="PF00817">
    <property type="entry name" value="IMS"/>
    <property type="match status" value="1"/>
</dbReference>
<dbReference type="GO" id="GO:0009432">
    <property type="term" value="P:SOS response"/>
    <property type="evidence" value="ECO:0007669"/>
    <property type="project" value="TreeGrafter"/>
</dbReference>
<evidence type="ECO:0000256" key="6">
    <source>
        <dbReference type="HAMAP-Rule" id="MF_01113"/>
    </source>
</evidence>
<dbReference type="InterPro" id="IPR024728">
    <property type="entry name" value="PolY_HhH_motif"/>
</dbReference>
<name>A0A844FAY3_CLOSV</name>
<evidence type="ECO:0000256" key="1">
    <source>
        <dbReference type="ARBA" id="ARBA00010945"/>
    </source>
</evidence>
<gene>
    <name evidence="6" type="primary">dinB</name>
    <name evidence="8" type="ORF">FYJ37_04400</name>
</gene>
<evidence type="ECO:0000256" key="5">
    <source>
        <dbReference type="ARBA" id="ARBA00022932"/>
    </source>
</evidence>
<dbReference type="AlphaFoldDB" id="A0A844FAY3"/>
<feature type="site" description="Substrate discrimination" evidence="6">
    <location>
        <position position="15"/>
    </location>
</feature>
<comment type="caution">
    <text evidence="8">The sequence shown here is derived from an EMBL/GenBank/DDBJ whole genome shotgun (WGS) entry which is preliminary data.</text>
</comment>
<dbReference type="EMBL" id="VUMB01000007">
    <property type="protein sequence ID" value="MSS39619.1"/>
    <property type="molecule type" value="Genomic_DNA"/>
</dbReference>
<dbReference type="InterPro" id="IPR001126">
    <property type="entry name" value="UmuC"/>
</dbReference>
<dbReference type="Gene3D" id="1.10.150.20">
    <property type="entry name" value="5' to 3' exonuclease, C-terminal subdomain"/>
    <property type="match status" value="1"/>
</dbReference>
<evidence type="ECO:0000256" key="4">
    <source>
        <dbReference type="ARBA" id="ARBA00022763"/>
    </source>
</evidence>
<feature type="domain" description="UmuC" evidence="7">
    <location>
        <begin position="6"/>
        <end position="195"/>
    </location>
</feature>
<evidence type="ECO:0000259" key="7">
    <source>
        <dbReference type="PROSITE" id="PS50173"/>
    </source>
</evidence>
<keyword evidence="6" id="KW-0235">DNA replication</keyword>
<protein>
    <recommendedName>
        <fullName evidence="6">DNA polymerase IV</fullName>
        <shortName evidence="6">Pol IV</shortName>
        <ecNumber evidence="6">2.7.7.7</ecNumber>
    </recommendedName>
</protein>